<comment type="similarity">
    <text evidence="1">Belongs to the ADP-ribosylglycohydrolase family.</text>
</comment>
<sequence>MKIWESSASLSDRFAGCLLGLAVGDAVGAPYEGLTHADIFFQFGTPDKLVTNPSGDALFYTDDTEMMIGVAETLAECGHIDEARLCRAFAENYHPERGYGQGARRVIETMARGADYRTLAANIFPGGSFGNGAAMRVAPIGLLFADELDEGWEQARLSALPTHTHPLGIEGAQVLAHATALALHATTFDRKQFYRELLSRATTEEFRWHLSIAAKLKSGDSLSGLGSTLHAHRSVVTAIACFAATPSDFEMAIARAIGLGDDTDTVAAMAGSLVGAFAGVGAIPPALLEKLEDGPAKGRTHITQLAAELVTRYELRRATTTS</sequence>
<dbReference type="InterPro" id="IPR050792">
    <property type="entry name" value="ADP-ribosylglycohydrolase"/>
</dbReference>
<evidence type="ECO:0000256" key="2">
    <source>
        <dbReference type="ARBA" id="ARBA00022801"/>
    </source>
</evidence>
<organism evidence="3 4">
    <name type="scientific">Gemmata palustris</name>
    <dbReference type="NCBI Taxonomy" id="2822762"/>
    <lineage>
        <taxon>Bacteria</taxon>
        <taxon>Pseudomonadati</taxon>
        <taxon>Planctomycetota</taxon>
        <taxon>Planctomycetia</taxon>
        <taxon>Gemmatales</taxon>
        <taxon>Gemmataceae</taxon>
        <taxon>Gemmata</taxon>
    </lineage>
</organism>
<dbReference type="InterPro" id="IPR005502">
    <property type="entry name" value="Ribosyl_crysJ1"/>
</dbReference>
<evidence type="ECO:0000313" key="4">
    <source>
        <dbReference type="Proteomes" id="UP000676565"/>
    </source>
</evidence>
<dbReference type="EMBL" id="JAGKQQ010000001">
    <property type="protein sequence ID" value="MBP3956399.1"/>
    <property type="molecule type" value="Genomic_DNA"/>
</dbReference>
<proteinExistence type="inferred from homology"/>
<evidence type="ECO:0000313" key="3">
    <source>
        <dbReference type="EMBL" id="MBP3956399.1"/>
    </source>
</evidence>
<reference evidence="3 4" key="1">
    <citation type="submission" date="2021-04" db="EMBL/GenBank/DDBJ databases">
        <authorList>
            <person name="Ivanova A."/>
        </authorList>
    </citation>
    <scope>NUCLEOTIDE SEQUENCE [LARGE SCALE GENOMIC DNA]</scope>
    <source>
        <strain evidence="3 4">G18</strain>
    </source>
</reference>
<dbReference type="SUPFAM" id="SSF101478">
    <property type="entry name" value="ADP-ribosylglycohydrolase"/>
    <property type="match status" value="1"/>
</dbReference>
<gene>
    <name evidence="3" type="ORF">J8F10_14035</name>
</gene>
<protein>
    <submittedName>
        <fullName evidence="3">ADP-ribosylglycohydrolase family protein</fullName>
    </submittedName>
</protein>
<keyword evidence="2" id="KW-0378">Hydrolase</keyword>
<dbReference type="PANTHER" id="PTHR16222:SF24">
    <property type="entry name" value="ADP-RIBOSYLHYDROLASE ARH3"/>
    <property type="match status" value="1"/>
</dbReference>
<dbReference type="PANTHER" id="PTHR16222">
    <property type="entry name" value="ADP-RIBOSYLGLYCOHYDROLASE"/>
    <property type="match status" value="1"/>
</dbReference>
<dbReference type="Proteomes" id="UP000676565">
    <property type="component" value="Unassembled WGS sequence"/>
</dbReference>
<keyword evidence="4" id="KW-1185">Reference proteome</keyword>
<dbReference type="Gene3D" id="1.10.4080.10">
    <property type="entry name" value="ADP-ribosylation/Crystallin J1"/>
    <property type="match status" value="1"/>
</dbReference>
<name>A0ABS5BRP2_9BACT</name>
<dbReference type="Pfam" id="PF03747">
    <property type="entry name" value="ADP_ribosyl_GH"/>
    <property type="match status" value="1"/>
</dbReference>
<evidence type="ECO:0000256" key="1">
    <source>
        <dbReference type="ARBA" id="ARBA00010702"/>
    </source>
</evidence>
<comment type="caution">
    <text evidence="3">The sequence shown here is derived from an EMBL/GenBank/DDBJ whole genome shotgun (WGS) entry which is preliminary data.</text>
</comment>
<dbReference type="RefSeq" id="WP_210654487.1">
    <property type="nucleotide sequence ID" value="NZ_JAGKQQ010000001.1"/>
</dbReference>
<accession>A0ABS5BRP2</accession>
<dbReference type="InterPro" id="IPR036705">
    <property type="entry name" value="Ribosyl_crysJ1_sf"/>
</dbReference>